<dbReference type="InterPro" id="IPR003961">
    <property type="entry name" value="FN3_dom"/>
</dbReference>
<reference evidence="4" key="2">
    <citation type="submission" date="2025-09" db="UniProtKB">
        <authorList>
            <consortium name="Ensembl"/>
        </authorList>
    </citation>
    <scope>IDENTIFICATION</scope>
</reference>
<keyword evidence="5" id="KW-1185">Reference proteome</keyword>
<dbReference type="Pfam" id="PF25552">
    <property type="entry name" value="LIFR_D4"/>
    <property type="match status" value="1"/>
</dbReference>
<dbReference type="GeneTree" id="ENSGT00940000155776"/>
<protein>
    <submittedName>
        <fullName evidence="4">Leukemia inhibitory factor receptor-like</fullName>
    </submittedName>
</protein>
<dbReference type="Gene3D" id="2.60.40.10">
    <property type="entry name" value="Immunoglobulins"/>
    <property type="match status" value="7"/>
</dbReference>
<keyword evidence="2" id="KW-0812">Transmembrane</keyword>
<reference evidence="4" key="1">
    <citation type="submission" date="2025-08" db="UniProtKB">
        <authorList>
            <consortium name="Ensembl"/>
        </authorList>
    </citation>
    <scope>IDENTIFICATION</scope>
</reference>
<feature type="domain" description="Fibronectin type-III" evidence="3">
    <location>
        <begin position="579"/>
        <end position="679"/>
    </location>
</feature>
<dbReference type="Pfam" id="PF00041">
    <property type="entry name" value="fn3"/>
    <property type="match status" value="1"/>
</dbReference>
<dbReference type="PANTHER" id="PTHR46708">
    <property type="entry name" value="TENASCIN"/>
    <property type="match status" value="1"/>
</dbReference>
<dbReference type="SUPFAM" id="SSF49265">
    <property type="entry name" value="Fibronectin type III"/>
    <property type="match status" value="3"/>
</dbReference>
<dbReference type="InterPro" id="IPR013783">
    <property type="entry name" value="Ig-like_fold"/>
</dbReference>
<evidence type="ECO:0000313" key="4">
    <source>
        <dbReference type="Ensembl" id="ENSNBRP00000027267.1"/>
    </source>
</evidence>
<name>A0A3Q4I9R1_NEOBR</name>
<dbReference type="InterPro" id="IPR036116">
    <property type="entry name" value="FN3_sf"/>
</dbReference>
<sequence length="705" mass="79456">FIIRTVLSYCCYLPKPNITLKAINDKQTLVVSWLVKHSSFVGDIYEIELSRTEQLTVIYTVISAEYTWTWISDLPLECVDHSVRMRYYNQSDQSPWSNWITNSANDEIHIFPSSRVLRQGSSAMFCCIPPTGVNVKRMTFRNKEYRLLSIGGGVKAITVNNLTIPKGIIKHLLLTCDDATGNSVHVSNYISFPPQKPRNVGCVTFDMVSVSCTWDSPRKRLLHDRNVQIYTLHIENSDKSPFTCEQSSCTFPAVPHLQNYNISVWVKDKLGEEMERYSFNISDRVFPVVKSLSVNRGVTEATVSWSMQESLTHVNLICQVATVPLGTVEVNSFKLIIIIINLLSEDSFCDTKLEHLVPNTKYNVRVRCTVNGRLWGEWAEETFITDPLVSLDLWRRIQPLSNSRTRQVTLMWKPVTATINIQEYTVQWSQEGQTESKNSSVGQAVVSIGPGKCDFTVQAVLPSGTSIPANITIPPAEHKENLPVQKRLDSTSEGGFNLAWDDQSTATCGYVVEWCMLGNAVPCTPQWKVPEGNNALLLHASKFRAGHRYTFYIYGCTDNGYRLLEIQTGYSQEFNSVQRPSLVEPVQSTSSSVTLEWHYNEDDPAQPAFIMGYLVTVQEVGSVWLPDRSNVSVADPHVKFVTIESLKENTEYTCSVSALTKEGPGLPANITFRTKINYSSLIIKVLTPIFLLMGFTVLLWSQVKM</sequence>
<proteinExistence type="predicted"/>
<evidence type="ECO:0000313" key="5">
    <source>
        <dbReference type="Proteomes" id="UP000261580"/>
    </source>
</evidence>
<dbReference type="Pfam" id="PF17971">
    <property type="entry name" value="LIFR_D2"/>
    <property type="match status" value="1"/>
</dbReference>
<evidence type="ECO:0000256" key="2">
    <source>
        <dbReference type="SAM" id="Phobius"/>
    </source>
</evidence>
<dbReference type="PANTHER" id="PTHR46708:SF2">
    <property type="entry name" value="FIBRONECTIN TYPE-III DOMAIN-CONTAINING PROTEIN"/>
    <property type="match status" value="1"/>
</dbReference>
<dbReference type="Ensembl" id="ENSNBRT00000027982.1">
    <property type="protein sequence ID" value="ENSNBRP00000027267.1"/>
    <property type="gene ID" value="ENSNBRG00000020790.1"/>
</dbReference>
<dbReference type="CDD" id="cd00063">
    <property type="entry name" value="FN3"/>
    <property type="match status" value="2"/>
</dbReference>
<dbReference type="AlphaFoldDB" id="A0A3Q4I9R1"/>
<accession>A0A3Q4I9R1</accession>
<evidence type="ECO:0000259" key="3">
    <source>
        <dbReference type="PROSITE" id="PS50853"/>
    </source>
</evidence>
<evidence type="ECO:0000256" key="1">
    <source>
        <dbReference type="ARBA" id="ARBA00022737"/>
    </source>
</evidence>
<dbReference type="Bgee" id="ENSNBRG00000020790">
    <property type="expression patterns" value="Expressed in heart and 1 other cell type or tissue"/>
</dbReference>
<organism evidence="4 5">
    <name type="scientific">Neolamprologus brichardi</name>
    <name type="common">Fairy cichlid</name>
    <name type="synonym">Lamprologus brichardi</name>
    <dbReference type="NCBI Taxonomy" id="32507"/>
    <lineage>
        <taxon>Eukaryota</taxon>
        <taxon>Metazoa</taxon>
        <taxon>Chordata</taxon>
        <taxon>Craniata</taxon>
        <taxon>Vertebrata</taxon>
        <taxon>Euteleostomi</taxon>
        <taxon>Actinopterygii</taxon>
        <taxon>Neopterygii</taxon>
        <taxon>Teleostei</taxon>
        <taxon>Neoteleostei</taxon>
        <taxon>Acanthomorphata</taxon>
        <taxon>Ovalentaria</taxon>
        <taxon>Cichlomorphae</taxon>
        <taxon>Cichliformes</taxon>
        <taxon>Cichlidae</taxon>
        <taxon>African cichlids</taxon>
        <taxon>Pseudocrenilabrinae</taxon>
        <taxon>Lamprologini</taxon>
        <taxon>Neolamprologus</taxon>
    </lineage>
</organism>
<dbReference type="PROSITE" id="PS50853">
    <property type="entry name" value="FN3"/>
    <property type="match status" value="1"/>
</dbReference>
<feature type="transmembrane region" description="Helical" evidence="2">
    <location>
        <begin position="681"/>
        <end position="700"/>
    </location>
</feature>
<dbReference type="Proteomes" id="UP000261580">
    <property type="component" value="Unassembled WGS sequence"/>
</dbReference>
<dbReference type="InterPro" id="IPR050991">
    <property type="entry name" value="ECM_Regulatory_Proteins"/>
</dbReference>
<dbReference type="InterPro" id="IPR040817">
    <property type="entry name" value="LIFR_D2"/>
</dbReference>
<dbReference type="SMART" id="SM00060">
    <property type="entry name" value="FN3"/>
    <property type="match status" value="5"/>
</dbReference>
<keyword evidence="2" id="KW-1133">Transmembrane helix</keyword>
<keyword evidence="1" id="KW-0677">Repeat</keyword>
<keyword evidence="2" id="KW-0472">Membrane</keyword>